<evidence type="ECO:0000313" key="3">
    <source>
        <dbReference type="Proteomes" id="UP000218165"/>
    </source>
</evidence>
<evidence type="ECO:0008006" key="4">
    <source>
        <dbReference type="Google" id="ProtNLM"/>
    </source>
</evidence>
<keyword evidence="3" id="KW-1185">Reference proteome</keyword>
<dbReference type="AlphaFoldDB" id="A0A291GIM8"/>
<dbReference type="Proteomes" id="UP000218165">
    <property type="component" value="Chromosome"/>
</dbReference>
<organism evidence="2 3">
    <name type="scientific">Brachybacterium vulturis</name>
    <dbReference type="NCBI Taxonomy" id="2017484"/>
    <lineage>
        <taxon>Bacteria</taxon>
        <taxon>Bacillati</taxon>
        <taxon>Actinomycetota</taxon>
        <taxon>Actinomycetes</taxon>
        <taxon>Micrococcales</taxon>
        <taxon>Dermabacteraceae</taxon>
        <taxon>Brachybacterium</taxon>
    </lineage>
</organism>
<keyword evidence="1" id="KW-0472">Membrane</keyword>
<gene>
    <name evidence="2" type="ORF">CFK38_01725</name>
</gene>
<feature type="transmembrane region" description="Helical" evidence="1">
    <location>
        <begin position="53"/>
        <end position="74"/>
    </location>
</feature>
<dbReference type="EMBL" id="CP023563">
    <property type="protein sequence ID" value="ATG50383.1"/>
    <property type="molecule type" value="Genomic_DNA"/>
</dbReference>
<reference evidence="3" key="1">
    <citation type="submission" date="2017-09" db="EMBL/GenBank/DDBJ databases">
        <title>Brachybacterium sp. VM2412.</title>
        <authorList>
            <person name="Tak E.J."/>
            <person name="Bae J.-W."/>
        </authorList>
    </citation>
    <scope>NUCLEOTIDE SEQUENCE [LARGE SCALE GENOMIC DNA]</scope>
    <source>
        <strain evidence="3">VM2412</strain>
    </source>
</reference>
<feature type="transmembrane region" description="Helical" evidence="1">
    <location>
        <begin position="21"/>
        <end position="41"/>
    </location>
</feature>
<protein>
    <recommendedName>
        <fullName evidence="4">DUF4190 domain-containing protein</fullName>
    </recommendedName>
</protein>
<accession>A0A291GIM8</accession>
<keyword evidence="1" id="KW-1133">Transmembrane helix</keyword>
<evidence type="ECO:0000256" key="1">
    <source>
        <dbReference type="SAM" id="Phobius"/>
    </source>
</evidence>
<sequence>MTNARTTTDRSTMKLGEAPKTLWIGLVIGLIAFVVNLSFSSTSSENGVMTSCSYFDIAALGAAVACVVCGIASAVQRLRRPERYPFTAWVVYLLSAVLIVLSVIHALRAFGILGGPC</sequence>
<name>A0A291GIM8_9MICO</name>
<proteinExistence type="predicted"/>
<feature type="transmembrane region" description="Helical" evidence="1">
    <location>
        <begin position="86"/>
        <end position="107"/>
    </location>
</feature>
<keyword evidence="1" id="KW-0812">Transmembrane</keyword>
<evidence type="ECO:0000313" key="2">
    <source>
        <dbReference type="EMBL" id="ATG50383.1"/>
    </source>
</evidence>
<dbReference type="KEGG" id="brz:CFK38_01725"/>
<dbReference type="RefSeq" id="WP_096801523.1">
    <property type="nucleotide sequence ID" value="NZ_CP023563.1"/>
</dbReference>